<dbReference type="PANTHER" id="PTHR31579:SF2">
    <property type="entry name" value="DUF506 FAMILY PROTEIN"/>
    <property type="match status" value="1"/>
</dbReference>
<organism evidence="1 2">
    <name type="scientific">Penstemon smallii</name>
    <dbReference type="NCBI Taxonomy" id="265156"/>
    <lineage>
        <taxon>Eukaryota</taxon>
        <taxon>Viridiplantae</taxon>
        <taxon>Streptophyta</taxon>
        <taxon>Embryophyta</taxon>
        <taxon>Tracheophyta</taxon>
        <taxon>Spermatophyta</taxon>
        <taxon>Magnoliopsida</taxon>
        <taxon>eudicotyledons</taxon>
        <taxon>Gunneridae</taxon>
        <taxon>Pentapetalae</taxon>
        <taxon>asterids</taxon>
        <taxon>lamiids</taxon>
        <taxon>Lamiales</taxon>
        <taxon>Plantaginaceae</taxon>
        <taxon>Cheloneae</taxon>
        <taxon>Penstemon</taxon>
    </lineage>
</organism>
<dbReference type="EMBL" id="JBJXBP010000007">
    <property type="protein sequence ID" value="KAL3821464.1"/>
    <property type="molecule type" value="Genomic_DNA"/>
</dbReference>
<dbReference type="AlphaFoldDB" id="A0ABD3SAC0"/>
<evidence type="ECO:0000313" key="2">
    <source>
        <dbReference type="Proteomes" id="UP001634393"/>
    </source>
</evidence>
<comment type="caution">
    <text evidence="1">The sequence shown here is derived from an EMBL/GenBank/DDBJ whole genome shotgun (WGS) entry which is preliminary data.</text>
</comment>
<gene>
    <name evidence="1" type="ORF">ACJIZ3_007369</name>
</gene>
<dbReference type="PANTHER" id="PTHR31579">
    <property type="entry name" value="OS03G0796600 PROTEIN"/>
    <property type="match status" value="1"/>
</dbReference>
<proteinExistence type="predicted"/>
<evidence type="ECO:0000313" key="1">
    <source>
        <dbReference type="EMBL" id="KAL3821464.1"/>
    </source>
</evidence>
<reference evidence="1 2" key="1">
    <citation type="submission" date="2024-12" db="EMBL/GenBank/DDBJ databases">
        <title>The unique morphological basis and parallel evolutionary history of personate flowers in Penstemon.</title>
        <authorList>
            <person name="Depatie T.H."/>
            <person name="Wessinger C.A."/>
        </authorList>
    </citation>
    <scope>NUCLEOTIDE SEQUENCE [LARGE SCALE GENOMIC DNA]</scope>
    <source>
        <strain evidence="1">WTNN_2</strain>
        <tissue evidence="1">Leaf</tissue>
    </source>
</reference>
<dbReference type="InterPro" id="IPR006502">
    <property type="entry name" value="PDDEXK-like"/>
</dbReference>
<dbReference type="NCBIfam" id="TIGR01615">
    <property type="entry name" value="A_thal_3542"/>
    <property type="match status" value="1"/>
</dbReference>
<name>A0ABD3SAC0_9LAMI</name>
<dbReference type="Pfam" id="PF04720">
    <property type="entry name" value="PDDEXK_6"/>
    <property type="match status" value="1"/>
</dbReference>
<accession>A0ABD3SAC0</accession>
<protein>
    <submittedName>
        <fullName evidence="1">Uncharacterized protein</fullName>
    </submittedName>
</protein>
<sequence>MNYEKFRCSEDQGMIFGYLEDDDDSFGLSSYESSIDKLDSTNNEVLVSEEDDDENSSININADKLKAFWETQEVLLQTTLSRTTTFETKVRHALRKLNAIVINCSCRKSVANSCRSCRQKEICSSLQSKGFNCVICKSEWKSSPQIPAGEHTYLEVVQTSGSKKGEVKVIIELNFRAEFQVARACDEYNELIKRLPESFVGKTERLKNLIKILCCASKKCIKERKMHLAPWRKHKYMQAKWQGSPSIHAAEQPIIAPTSTEPPILMLKPRASMLTFDFADYMRYCKATKVM</sequence>
<keyword evidence="2" id="KW-1185">Reference proteome</keyword>
<dbReference type="Proteomes" id="UP001634393">
    <property type="component" value="Unassembled WGS sequence"/>
</dbReference>